<dbReference type="Pfam" id="PF01661">
    <property type="entry name" value="Macro"/>
    <property type="match status" value="1"/>
</dbReference>
<sequence length="265" mass="27951">MSGLSENEDLASGPRDNIRETLGLGERLSPGVVMIHGDIFAAPENSVLIHACNCQGSWGAGIAFAFKQRYPEAYAVYHSHCTSVSNRASLVGTALLIPPQPNDAKGHWIGCLFTSQHYGRRVDTPDNILLNTISSFEHLLNLVGNEETGGTRTIGELHACKINSGRFGVDWDLTKEILEDGLDEDGKGRGLYVYHFDEFVPRATHRGGGVRGGRGGYDGRGGGGGRGGGRGGQGGGLGAGSGLRERTGLSFGTSVLSLRGLGSTR</sequence>
<evidence type="ECO:0000256" key="3">
    <source>
        <dbReference type="ARBA" id="ARBA00012983"/>
    </source>
</evidence>
<protein>
    <recommendedName>
        <fullName evidence="4">ADP-ribose 1''-phosphate phosphatase</fullName>
        <ecNumber evidence="3">3.1.3.84</ecNumber>
    </recommendedName>
</protein>
<comment type="caution">
    <text evidence="9">The sequence shown here is derived from an EMBL/GenBank/DDBJ whole genome shotgun (WGS) entry which is preliminary data.</text>
</comment>
<evidence type="ECO:0000256" key="5">
    <source>
        <dbReference type="ARBA" id="ARBA00022912"/>
    </source>
</evidence>
<evidence type="ECO:0000313" key="9">
    <source>
        <dbReference type="EMBL" id="KAK6357440.1"/>
    </source>
</evidence>
<dbReference type="InterPro" id="IPR050892">
    <property type="entry name" value="ADP-ribose_metab_enzymes"/>
</dbReference>
<dbReference type="InterPro" id="IPR043472">
    <property type="entry name" value="Macro_dom-like"/>
</dbReference>
<name>A0AAN8NA58_9PEZI</name>
<dbReference type="InterPro" id="IPR002589">
    <property type="entry name" value="Macro_dom"/>
</dbReference>
<accession>A0AAN8NA58</accession>
<dbReference type="PANTHER" id="PTHR12521">
    <property type="entry name" value="PROTEIN C6ORF130"/>
    <property type="match status" value="1"/>
</dbReference>
<evidence type="ECO:0000256" key="7">
    <source>
        <dbReference type="SAM" id="MobiDB-lite"/>
    </source>
</evidence>
<dbReference type="GO" id="GO:0004721">
    <property type="term" value="F:phosphoprotein phosphatase activity"/>
    <property type="evidence" value="ECO:0007669"/>
    <property type="project" value="UniProtKB-KW"/>
</dbReference>
<dbReference type="GO" id="GO:0140291">
    <property type="term" value="P:peptidyl-glutamate ADP-deribosylation"/>
    <property type="evidence" value="ECO:0007669"/>
    <property type="project" value="TreeGrafter"/>
</dbReference>
<keyword evidence="5" id="KW-0378">Hydrolase</keyword>
<comment type="function">
    <text evidence="1">Highly specific phosphatase involved in the metabolism of ADP-ribose 1''-phosphate (Appr1p) which is produced as a consequence of tRNA splicing.</text>
</comment>
<dbReference type="AlphaFoldDB" id="A0AAN8NA58"/>
<evidence type="ECO:0000313" key="10">
    <source>
        <dbReference type="Proteomes" id="UP001313282"/>
    </source>
</evidence>
<evidence type="ECO:0000256" key="1">
    <source>
        <dbReference type="ARBA" id="ARBA00002432"/>
    </source>
</evidence>
<feature type="compositionally biased region" description="Gly residues" evidence="7">
    <location>
        <begin position="206"/>
        <end position="241"/>
    </location>
</feature>
<evidence type="ECO:0000256" key="6">
    <source>
        <dbReference type="ARBA" id="ARBA00034427"/>
    </source>
</evidence>
<organism evidence="9 10">
    <name type="scientific">Orbilia javanica</name>
    <dbReference type="NCBI Taxonomy" id="47235"/>
    <lineage>
        <taxon>Eukaryota</taxon>
        <taxon>Fungi</taxon>
        <taxon>Dikarya</taxon>
        <taxon>Ascomycota</taxon>
        <taxon>Pezizomycotina</taxon>
        <taxon>Orbiliomycetes</taxon>
        <taxon>Orbiliales</taxon>
        <taxon>Orbiliaceae</taxon>
        <taxon>Orbilia</taxon>
    </lineage>
</organism>
<dbReference type="Proteomes" id="UP001313282">
    <property type="component" value="Unassembled WGS sequence"/>
</dbReference>
<dbReference type="PANTHER" id="PTHR12521:SF0">
    <property type="entry name" value="ADP-RIBOSE GLYCOHYDROLASE OARD1"/>
    <property type="match status" value="1"/>
</dbReference>
<evidence type="ECO:0000256" key="2">
    <source>
        <dbReference type="ARBA" id="ARBA00006575"/>
    </source>
</evidence>
<evidence type="ECO:0000259" key="8">
    <source>
        <dbReference type="SMART" id="SM00506"/>
    </source>
</evidence>
<feature type="region of interest" description="Disordered" evidence="7">
    <location>
        <begin position="205"/>
        <end position="245"/>
    </location>
</feature>
<keyword evidence="5" id="KW-0904">Protein phosphatase</keyword>
<dbReference type="SUPFAM" id="SSF52949">
    <property type="entry name" value="Macro domain-like"/>
    <property type="match status" value="1"/>
</dbReference>
<dbReference type="SMART" id="SM00506">
    <property type="entry name" value="A1pp"/>
    <property type="match status" value="1"/>
</dbReference>
<dbReference type="EC" id="3.1.3.84" evidence="3"/>
<dbReference type="EMBL" id="JAVHNR010000001">
    <property type="protein sequence ID" value="KAK6357440.1"/>
    <property type="molecule type" value="Genomic_DNA"/>
</dbReference>
<gene>
    <name evidence="9" type="primary">POA1</name>
    <name evidence="9" type="ORF">TWF718_001751</name>
</gene>
<feature type="domain" description="Macro" evidence="8">
    <location>
        <begin position="31"/>
        <end position="178"/>
    </location>
</feature>
<comment type="catalytic activity">
    <reaction evidence="6">
        <text>ADP-alpha-D-ribose 1''-phosphate + H2O = ADP-D-ribose + phosphate</text>
        <dbReference type="Rhea" id="RHEA:25029"/>
        <dbReference type="ChEBI" id="CHEBI:15377"/>
        <dbReference type="ChEBI" id="CHEBI:43474"/>
        <dbReference type="ChEBI" id="CHEBI:57967"/>
        <dbReference type="ChEBI" id="CHEBI:58753"/>
        <dbReference type="EC" id="3.1.3.84"/>
    </reaction>
</comment>
<dbReference type="CDD" id="cd02901">
    <property type="entry name" value="Macro_Poa1p-like"/>
    <property type="match status" value="1"/>
</dbReference>
<evidence type="ECO:0000256" key="4">
    <source>
        <dbReference type="ARBA" id="ARBA00019744"/>
    </source>
</evidence>
<dbReference type="Gene3D" id="3.40.220.10">
    <property type="entry name" value="Leucine Aminopeptidase, subunit E, domain 1"/>
    <property type="match status" value="1"/>
</dbReference>
<proteinExistence type="inferred from homology"/>
<reference evidence="9 10" key="1">
    <citation type="submission" date="2019-10" db="EMBL/GenBank/DDBJ databases">
        <authorList>
            <person name="Palmer J.M."/>
        </authorList>
    </citation>
    <scope>NUCLEOTIDE SEQUENCE [LARGE SCALE GENOMIC DNA]</scope>
    <source>
        <strain evidence="9 10">TWF718</strain>
    </source>
</reference>
<comment type="similarity">
    <text evidence="2">Belongs to the POA1 family.</text>
</comment>
<keyword evidence="10" id="KW-1185">Reference proteome</keyword>